<protein>
    <submittedName>
        <fullName evidence="2">Uncharacterized protein</fullName>
    </submittedName>
</protein>
<evidence type="ECO:0000313" key="3">
    <source>
        <dbReference type="Proteomes" id="UP000245890"/>
    </source>
</evidence>
<accession>A0A2U0S9S0</accession>
<proteinExistence type="predicted"/>
<organism evidence="2 3">
    <name type="scientific">Sphingomonas pokkalii</name>
    <dbReference type="NCBI Taxonomy" id="2175090"/>
    <lineage>
        <taxon>Bacteria</taxon>
        <taxon>Pseudomonadati</taxon>
        <taxon>Pseudomonadota</taxon>
        <taxon>Alphaproteobacteria</taxon>
        <taxon>Sphingomonadales</taxon>
        <taxon>Sphingomonadaceae</taxon>
        <taxon>Sphingomonas</taxon>
    </lineage>
</organism>
<reference evidence="2 3" key="1">
    <citation type="submission" date="2018-05" db="EMBL/GenBank/DDBJ databases">
        <title>Description of Sphingomonas pokkalii sp nov, isolated from the rhizosphere of saline tolerant pokkali rice and its draft genome analysis.</title>
        <authorList>
            <person name="Menon R."/>
            <person name="Kumari S."/>
            <person name="Rameshkumar N."/>
        </authorList>
    </citation>
    <scope>NUCLEOTIDE SEQUENCE [LARGE SCALE GENOMIC DNA]</scope>
    <source>
        <strain evidence="2 3">L3B27</strain>
    </source>
</reference>
<dbReference type="AlphaFoldDB" id="A0A2U0S9S0"/>
<name>A0A2U0S9S0_9SPHN</name>
<feature type="chain" id="PRO_5015414076" evidence="1">
    <location>
        <begin position="21"/>
        <end position="171"/>
    </location>
</feature>
<dbReference type="Proteomes" id="UP000245890">
    <property type="component" value="Unassembled WGS sequence"/>
</dbReference>
<evidence type="ECO:0000256" key="1">
    <source>
        <dbReference type="SAM" id="SignalP"/>
    </source>
</evidence>
<sequence length="171" mass="18880">MRAVHCLFLLPLLAPQVALAAKPPMLSWGKPGVTLATYRDDAVACGREGYYLDVSNTEAAKVFKDASKQLENNENNLGVSAMTGDVNRMMGVAVDSARIVERTQPARRMKQVRTLLQDTVAACLRARGYRQFRLSDAQQRQLRAFRLGSPERHAYLHALASDPAILAAQQL</sequence>
<keyword evidence="3" id="KW-1185">Reference proteome</keyword>
<evidence type="ECO:0000313" key="2">
    <source>
        <dbReference type="EMBL" id="PVX28127.1"/>
    </source>
</evidence>
<dbReference type="RefSeq" id="WP_116467581.1">
    <property type="nucleotide sequence ID" value="NZ_QENQ01000001.1"/>
</dbReference>
<dbReference type="EMBL" id="QENQ01000001">
    <property type="protein sequence ID" value="PVX28127.1"/>
    <property type="molecule type" value="Genomic_DNA"/>
</dbReference>
<gene>
    <name evidence="2" type="ORF">DD559_01170</name>
</gene>
<feature type="signal peptide" evidence="1">
    <location>
        <begin position="1"/>
        <end position="20"/>
    </location>
</feature>
<keyword evidence="1" id="KW-0732">Signal</keyword>
<dbReference type="OrthoDB" id="7433236at2"/>
<comment type="caution">
    <text evidence="2">The sequence shown here is derived from an EMBL/GenBank/DDBJ whole genome shotgun (WGS) entry which is preliminary data.</text>
</comment>